<sequence>MDNQTREDVRIVKTRRDLRAALVKLMEKCNFDKISVNEICKEALVNRMTFYKHYNDKYDLLNDVLLVTKQSIAQRVKSEHPQASVEDDPLEFTLVLFKAVIDECLEHRLFIDSIDNNELVVTMVSTTIEKTIAELLNDMSKKHPLKYPIEAVSAATTGAASFLIRYWLCRQPEKTKDAFVDQAGRFLRDLFESGILWMKAN</sequence>
<comment type="caution">
    <text evidence="4">The sequence shown here is derived from an EMBL/GenBank/DDBJ whole genome shotgun (WGS) entry which is preliminary data.</text>
</comment>
<evidence type="ECO:0000313" key="5">
    <source>
        <dbReference type="Proteomes" id="UP000823982"/>
    </source>
</evidence>
<dbReference type="Pfam" id="PF00440">
    <property type="entry name" value="TetR_N"/>
    <property type="match status" value="1"/>
</dbReference>
<reference evidence="4" key="2">
    <citation type="journal article" date="2021" name="PeerJ">
        <title>Extensive microbial diversity within the chicken gut microbiome revealed by metagenomics and culture.</title>
        <authorList>
            <person name="Gilroy R."/>
            <person name="Ravi A."/>
            <person name="Getino M."/>
            <person name="Pursley I."/>
            <person name="Horton D.L."/>
            <person name="Alikhan N.F."/>
            <person name="Baker D."/>
            <person name="Gharbi K."/>
            <person name="Hall N."/>
            <person name="Watson M."/>
            <person name="Adriaenssens E.M."/>
            <person name="Foster-Nyarko E."/>
            <person name="Jarju S."/>
            <person name="Secka A."/>
            <person name="Antonio M."/>
            <person name="Oren A."/>
            <person name="Chaudhuri R.R."/>
            <person name="La Ragione R."/>
            <person name="Hildebrand F."/>
            <person name="Pallen M.J."/>
        </authorList>
    </citation>
    <scope>NUCLEOTIDE SEQUENCE</scope>
    <source>
        <strain evidence="4">CHK157-1446</strain>
    </source>
</reference>
<keyword evidence="1 2" id="KW-0238">DNA-binding</keyword>
<evidence type="ECO:0000256" key="1">
    <source>
        <dbReference type="ARBA" id="ARBA00023125"/>
    </source>
</evidence>
<dbReference type="InterPro" id="IPR001647">
    <property type="entry name" value="HTH_TetR"/>
</dbReference>
<dbReference type="SUPFAM" id="SSF46689">
    <property type="entry name" value="Homeodomain-like"/>
    <property type="match status" value="1"/>
</dbReference>
<dbReference type="InterPro" id="IPR009057">
    <property type="entry name" value="Homeodomain-like_sf"/>
</dbReference>
<dbReference type="PANTHER" id="PTHR43479:SF7">
    <property type="entry name" value="TETR-FAMILY TRANSCRIPTIONAL REGULATOR"/>
    <property type="match status" value="1"/>
</dbReference>
<dbReference type="InterPro" id="IPR050624">
    <property type="entry name" value="HTH-type_Tx_Regulator"/>
</dbReference>
<organism evidence="4 5">
    <name type="scientific">Candidatus Faeciplasma gallinarum</name>
    <dbReference type="NCBI Taxonomy" id="2840799"/>
    <lineage>
        <taxon>Bacteria</taxon>
        <taxon>Bacillati</taxon>
        <taxon>Bacillota</taxon>
        <taxon>Clostridia</taxon>
        <taxon>Eubacteriales</taxon>
        <taxon>Oscillospiraceae</taxon>
        <taxon>Oscillospiraceae incertae sedis</taxon>
        <taxon>Candidatus Faeciplasma</taxon>
    </lineage>
</organism>
<evidence type="ECO:0000313" key="4">
    <source>
        <dbReference type="EMBL" id="HIS24898.1"/>
    </source>
</evidence>
<protein>
    <submittedName>
        <fullName evidence="4">TetR/AcrR family transcriptional regulator</fullName>
    </submittedName>
</protein>
<evidence type="ECO:0000256" key="2">
    <source>
        <dbReference type="PROSITE-ProRule" id="PRU00335"/>
    </source>
</evidence>
<dbReference type="Proteomes" id="UP000823982">
    <property type="component" value="Unassembled WGS sequence"/>
</dbReference>
<dbReference type="AlphaFoldDB" id="A0A9D1JI38"/>
<dbReference type="PANTHER" id="PTHR43479">
    <property type="entry name" value="ACREF/ENVCD OPERON REPRESSOR-RELATED"/>
    <property type="match status" value="1"/>
</dbReference>
<accession>A0A9D1JI38</accession>
<dbReference type="PROSITE" id="PS50977">
    <property type="entry name" value="HTH_TETR_2"/>
    <property type="match status" value="1"/>
</dbReference>
<dbReference type="GO" id="GO:0003677">
    <property type="term" value="F:DNA binding"/>
    <property type="evidence" value="ECO:0007669"/>
    <property type="project" value="UniProtKB-UniRule"/>
</dbReference>
<proteinExistence type="predicted"/>
<gene>
    <name evidence="4" type="ORF">IAD01_05795</name>
</gene>
<dbReference type="Gene3D" id="1.10.357.10">
    <property type="entry name" value="Tetracycline Repressor, domain 2"/>
    <property type="match status" value="1"/>
</dbReference>
<evidence type="ECO:0000259" key="3">
    <source>
        <dbReference type="PROSITE" id="PS50977"/>
    </source>
</evidence>
<reference evidence="4" key="1">
    <citation type="submission" date="2020-10" db="EMBL/GenBank/DDBJ databases">
        <authorList>
            <person name="Gilroy R."/>
        </authorList>
    </citation>
    <scope>NUCLEOTIDE SEQUENCE</scope>
    <source>
        <strain evidence="4">CHK157-1446</strain>
    </source>
</reference>
<dbReference type="EMBL" id="DVIR01000056">
    <property type="protein sequence ID" value="HIS24898.1"/>
    <property type="molecule type" value="Genomic_DNA"/>
</dbReference>
<feature type="domain" description="HTH tetR-type" evidence="3">
    <location>
        <begin position="12"/>
        <end position="72"/>
    </location>
</feature>
<feature type="DNA-binding region" description="H-T-H motif" evidence="2">
    <location>
        <begin position="35"/>
        <end position="54"/>
    </location>
</feature>
<name>A0A9D1JI38_9FIRM</name>